<evidence type="ECO:0000313" key="2">
    <source>
        <dbReference type="EnsemblPlants" id="KRH58279"/>
    </source>
</evidence>
<reference evidence="2" key="2">
    <citation type="submission" date="2018-02" db="UniProtKB">
        <authorList>
            <consortium name="EnsemblPlants"/>
        </authorList>
    </citation>
    <scope>IDENTIFICATION</scope>
    <source>
        <strain evidence="2">Williams 82</strain>
    </source>
</reference>
<dbReference type="EMBL" id="CM000838">
    <property type="protein sequence ID" value="KRH58279.1"/>
    <property type="molecule type" value="Genomic_DNA"/>
</dbReference>
<gene>
    <name evidence="1" type="ORF">GLYMA_05G117700</name>
</gene>
<evidence type="ECO:0000313" key="1">
    <source>
        <dbReference type="EMBL" id="KRH58279.1"/>
    </source>
</evidence>
<evidence type="ECO:0000313" key="3">
    <source>
        <dbReference type="Proteomes" id="UP000008827"/>
    </source>
</evidence>
<reference evidence="1 2" key="1">
    <citation type="journal article" date="2010" name="Nature">
        <title>Genome sequence of the palaeopolyploid soybean.</title>
        <authorList>
            <person name="Schmutz J."/>
            <person name="Cannon S.B."/>
            <person name="Schlueter J."/>
            <person name="Ma J."/>
            <person name="Mitros T."/>
            <person name="Nelson W."/>
            <person name="Hyten D.L."/>
            <person name="Song Q."/>
            <person name="Thelen J.J."/>
            <person name="Cheng J."/>
            <person name="Xu D."/>
            <person name="Hellsten U."/>
            <person name="May G.D."/>
            <person name="Yu Y."/>
            <person name="Sakurai T."/>
            <person name="Umezawa T."/>
            <person name="Bhattacharyya M.K."/>
            <person name="Sandhu D."/>
            <person name="Valliyodan B."/>
            <person name="Lindquist E."/>
            <person name="Peto M."/>
            <person name="Grant D."/>
            <person name="Shu S."/>
            <person name="Goodstein D."/>
            <person name="Barry K."/>
            <person name="Futrell-Griggs M."/>
            <person name="Abernathy B."/>
            <person name="Du J."/>
            <person name="Tian Z."/>
            <person name="Zhu L."/>
            <person name="Gill N."/>
            <person name="Joshi T."/>
            <person name="Libault M."/>
            <person name="Sethuraman A."/>
            <person name="Zhang X.-C."/>
            <person name="Shinozaki K."/>
            <person name="Nguyen H.T."/>
            <person name="Wing R.A."/>
            <person name="Cregan P."/>
            <person name="Specht J."/>
            <person name="Grimwood J."/>
            <person name="Rokhsar D."/>
            <person name="Stacey G."/>
            <person name="Shoemaker R.C."/>
            <person name="Jackson S.A."/>
        </authorList>
    </citation>
    <scope>NUCLEOTIDE SEQUENCE [LARGE SCALE GENOMIC DNA]</scope>
    <source>
        <strain evidence="2">cv. Williams 82</strain>
        <tissue evidence="1">Callus</tissue>
    </source>
</reference>
<sequence length="69" mass="7844">MELFCKTFFSLEVFAIFCYSDHHHGDTLIYKSILVPVCLGFALPSSSVVVWGENGMPGEGRYYYMLGLR</sequence>
<name>A0A0R0JU94_SOYBN</name>
<organism evidence="1">
    <name type="scientific">Glycine max</name>
    <name type="common">Soybean</name>
    <name type="synonym">Glycine hispida</name>
    <dbReference type="NCBI Taxonomy" id="3847"/>
    <lineage>
        <taxon>Eukaryota</taxon>
        <taxon>Viridiplantae</taxon>
        <taxon>Streptophyta</taxon>
        <taxon>Embryophyta</taxon>
        <taxon>Tracheophyta</taxon>
        <taxon>Spermatophyta</taxon>
        <taxon>Magnoliopsida</taxon>
        <taxon>eudicotyledons</taxon>
        <taxon>Gunneridae</taxon>
        <taxon>Pentapetalae</taxon>
        <taxon>rosids</taxon>
        <taxon>fabids</taxon>
        <taxon>Fabales</taxon>
        <taxon>Fabaceae</taxon>
        <taxon>Papilionoideae</taxon>
        <taxon>50 kb inversion clade</taxon>
        <taxon>NPAAA clade</taxon>
        <taxon>indigoferoid/millettioid clade</taxon>
        <taxon>Phaseoleae</taxon>
        <taxon>Glycine</taxon>
        <taxon>Glycine subgen. Soja</taxon>
    </lineage>
</organism>
<dbReference type="AlphaFoldDB" id="A0A0R0JU94"/>
<keyword evidence="3" id="KW-1185">Reference proteome</keyword>
<proteinExistence type="predicted"/>
<dbReference type="Gramene" id="KRH58279">
    <property type="protein sequence ID" value="KRH58279"/>
    <property type="gene ID" value="GLYMA_05G117700"/>
</dbReference>
<dbReference type="Proteomes" id="UP000008827">
    <property type="component" value="Chromosome 5"/>
</dbReference>
<dbReference type="InParanoid" id="A0A0R0JU94"/>
<dbReference type="EnsemblPlants" id="KRH58279">
    <property type="protein sequence ID" value="KRH58279"/>
    <property type="gene ID" value="GLYMA_05G117700"/>
</dbReference>
<protein>
    <submittedName>
        <fullName evidence="1 2">Uncharacterized protein</fullName>
    </submittedName>
</protein>
<accession>A0A0R0JU94</accession>
<reference evidence="1" key="3">
    <citation type="submission" date="2018-07" db="EMBL/GenBank/DDBJ databases">
        <title>WGS assembly of Glycine max.</title>
        <authorList>
            <person name="Schmutz J."/>
            <person name="Cannon S."/>
            <person name="Schlueter J."/>
            <person name="Ma J."/>
            <person name="Mitros T."/>
            <person name="Nelson W."/>
            <person name="Hyten D."/>
            <person name="Song Q."/>
            <person name="Thelen J."/>
            <person name="Cheng J."/>
            <person name="Xu D."/>
            <person name="Hellsten U."/>
            <person name="May G."/>
            <person name="Yu Y."/>
            <person name="Sakurai T."/>
            <person name="Umezawa T."/>
            <person name="Bhattacharyya M."/>
            <person name="Sandhu D."/>
            <person name="Valliyodan B."/>
            <person name="Lindquist E."/>
            <person name="Peto M."/>
            <person name="Grant D."/>
            <person name="Shu S."/>
            <person name="Goodstein D."/>
            <person name="Barry K."/>
            <person name="Futrell-Griggs M."/>
            <person name="Abernathy B."/>
            <person name="Du J."/>
            <person name="Tian Z."/>
            <person name="Zhu L."/>
            <person name="Gill N."/>
            <person name="Joshi T."/>
            <person name="Libault M."/>
            <person name="Sethuraman A."/>
            <person name="Zhang X."/>
            <person name="Shinozaki K."/>
            <person name="Nguyen H."/>
            <person name="Wing R."/>
            <person name="Cregan P."/>
            <person name="Specht J."/>
            <person name="Grimwood J."/>
            <person name="Rokhsar D."/>
            <person name="Stacey G."/>
            <person name="Shoemaker R."/>
            <person name="Jackson S."/>
        </authorList>
    </citation>
    <scope>NUCLEOTIDE SEQUENCE</scope>
    <source>
        <tissue evidence="1">Callus</tissue>
    </source>
</reference>